<proteinExistence type="predicted"/>
<gene>
    <name evidence="1" type="ORF">BU23DRAFT_492898</name>
</gene>
<keyword evidence="2" id="KW-1185">Reference proteome</keyword>
<accession>A0A6A5UHV6</accession>
<organism evidence="1 2">
    <name type="scientific">Bimuria novae-zelandiae CBS 107.79</name>
    <dbReference type="NCBI Taxonomy" id="1447943"/>
    <lineage>
        <taxon>Eukaryota</taxon>
        <taxon>Fungi</taxon>
        <taxon>Dikarya</taxon>
        <taxon>Ascomycota</taxon>
        <taxon>Pezizomycotina</taxon>
        <taxon>Dothideomycetes</taxon>
        <taxon>Pleosporomycetidae</taxon>
        <taxon>Pleosporales</taxon>
        <taxon>Massarineae</taxon>
        <taxon>Didymosphaeriaceae</taxon>
        <taxon>Bimuria</taxon>
    </lineage>
</organism>
<name>A0A6A5UHV6_9PLEO</name>
<dbReference type="EMBL" id="ML976791">
    <property type="protein sequence ID" value="KAF1964358.1"/>
    <property type="molecule type" value="Genomic_DNA"/>
</dbReference>
<dbReference type="OrthoDB" id="3693538at2759"/>
<evidence type="ECO:0000313" key="1">
    <source>
        <dbReference type="EMBL" id="KAF1964358.1"/>
    </source>
</evidence>
<evidence type="ECO:0000313" key="2">
    <source>
        <dbReference type="Proteomes" id="UP000800036"/>
    </source>
</evidence>
<dbReference type="AlphaFoldDB" id="A0A6A5UHV6"/>
<feature type="non-terminal residue" evidence="1">
    <location>
        <position position="1"/>
    </location>
</feature>
<dbReference type="Proteomes" id="UP000800036">
    <property type="component" value="Unassembled WGS sequence"/>
</dbReference>
<reference evidence="1" key="1">
    <citation type="journal article" date="2020" name="Stud. Mycol.">
        <title>101 Dothideomycetes genomes: a test case for predicting lifestyles and emergence of pathogens.</title>
        <authorList>
            <person name="Haridas S."/>
            <person name="Albert R."/>
            <person name="Binder M."/>
            <person name="Bloem J."/>
            <person name="Labutti K."/>
            <person name="Salamov A."/>
            <person name="Andreopoulos B."/>
            <person name="Baker S."/>
            <person name="Barry K."/>
            <person name="Bills G."/>
            <person name="Bluhm B."/>
            <person name="Cannon C."/>
            <person name="Castanera R."/>
            <person name="Culley D."/>
            <person name="Daum C."/>
            <person name="Ezra D."/>
            <person name="Gonzalez J."/>
            <person name="Henrissat B."/>
            <person name="Kuo A."/>
            <person name="Liang C."/>
            <person name="Lipzen A."/>
            <person name="Lutzoni F."/>
            <person name="Magnuson J."/>
            <person name="Mondo S."/>
            <person name="Nolan M."/>
            <person name="Ohm R."/>
            <person name="Pangilinan J."/>
            <person name="Park H.-J."/>
            <person name="Ramirez L."/>
            <person name="Alfaro M."/>
            <person name="Sun H."/>
            <person name="Tritt A."/>
            <person name="Yoshinaga Y."/>
            <person name="Zwiers L.-H."/>
            <person name="Turgeon B."/>
            <person name="Goodwin S."/>
            <person name="Spatafora J."/>
            <person name="Crous P."/>
            <person name="Grigoriev I."/>
        </authorList>
    </citation>
    <scope>NUCLEOTIDE SEQUENCE</scope>
    <source>
        <strain evidence="1">CBS 107.79</strain>
    </source>
</reference>
<sequence length="97" mass="10815">KQALTGICVHYLNSNSNPRDYVLGLPSLIGQYIGANIAAIVNATLKSFKISAYSLGYFILNNATNNDAIINALTIKYNFNACYRRLRYAYYIINLIA</sequence>
<protein>
    <submittedName>
        <fullName evidence="1">Uncharacterized protein</fullName>
    </submittedName>
</protein>